<reference evidence="2 3" key="1">
    <citation type="submission" date="2023-09" db="EMBL/GenBank/DDBJ databases">
        <title>Novel taxa isolated from Blanes Bay.</title>
        <authorList>
            <person name="Rey-Velasco X."/>
            <person name="Lucena T."/>
        </authorList>
    </citation>
    <scope>NUCLEOTIDE SEQUENCE [LARGE SCALE GENOMIC DNA]</scope>
    <source>
        <strain evidence="2 3">S356</strain>
    </source>
</reference>
<keyword evidence="1" id="KW-1133">Transmembrane helix</keyword>
<evidence type="ECO:0008006" key="4">
    <source>
        <dbReference type="Google" id="ProtNLM"/>
    </source>
</evidence>
<dbReference type="RefSeq" id="WP_349241477.1">
    <property type="nucleotide sequence ID" value="NZ_JAVTTO010000003.1"/>
</dbReference>
<keyword evidence="1" id="KW-0472">Membrane</keyword>
<evidence type="ECO:0000313" key="3">
    <source>
        <dbReference type="Proteomes" id="UP001257277"/>
    </source>
</evidence>
<gene>
    <name evidence="2" type="ORF">RQM59_07485</name>
</gene>
<comment type="caution">
    <text evidence="2">The sequence shown here is derived from an EMBL/GenBank/DDBJ whole genome shotgun (WGS) entry which is preliminary data.</text>
</comment>
<keyword evidence="1" id="KW-0812">Transmembrane</keyword>
<accession>A0ABU3LF59</accession>
<name>A0ABU3LF59_9FLAO</name>
<proteinExistence type="predicted"/>
<dbReference type="EMBL" id="JAVTTO010000003">
    <property type="protein sequence ID" value="MDT7832217.1"/>
    <property type="molecule type" value="Genomic_DNA"/>
</dbReference>
<evidence type="ECO:0000313" key="2">
    <source>
        <dbReference type="EMBL" id="MDT7832217.1"/>
    </source>
</evidence>
<keyword evidence="3" id="KW-1185">Reference proteome</keyword>
<dbReference type="Proteomes" id="UP001257277">
    <property type="component" value="Unassembled WGS sequence"/>
</dbReference>
<protein>
    <recommendedName>
        <fullName evidence="4">Transcriptional regulator</fullName>
    </recommendedName>
</protein>
<evidence type="ECO:0000256" key="1">
    <source>
        <dbReference type="SAM" id="Phobius"/>
    </source>
</evidence>
<sequence>MENLNLIDQILEFDSQSGRGLHTSDIARIMDNKSKKEIIATRDYLLYKNIFIKDEYGTYRLTPFAREIVSKYGSWSTYVKFLEKETEKQHEKDELDLEKNKVDLELAKQMLKEYPKTKWFARIGFFIAICLAILELIKLFKN</sequence>
<organism evidence="2 3">
    <name type="scientific">Asprobacillus argus</name>
    <dbReference type="NCBI Taxonomy" id="3076534"/>
    <lineage>
        <taxon>Bacteria</taxon>
        <taxon>Pseudomonadati</taxon>
        <taxon>Bacteroidota</taxon>
        <taxon>Flavobacteriia</taxon>
        <taxon>Flavobacteriales</taxon>
        <taxon>Flavobacteriaceae</taxon>
        <taxon>Asprobacillus</taxon>
    </lineage>
</organism>
<feature type="transmembrane region" description="Helical" evidence="1">
    <location>
        <begin position="119"/>
        <end position="140"/>
    </location>
</feature>